<reference evidence="2" key="1">
    <citation type="submission" date="2025-08" db="UniProtKB">
        <authorList>
            <consortium name="RefSeq"/>
        </authorList>
    </citation>
    <scope>IDENTIFICATION</scope>
    <source>
        <strain evidence="2">OHB3-1</strain>
    </source>
</reference>
<accession>A0A6J1DTZ8</accession>
<evidence type="ECO:0000313" key="2">
    <source>
        <dbReference type="RefSeq" id="XP_022157217.1"/>
    </source>
</evidence>
<proteinExistence type="predicted"/>
<dbReference type="CDD" id="cd00303">
    <property type="entry name" value="retropepsin_like"/>
    <property type="match status" value="1"/>
</dbReference>
<dbReference type="OrthoDB" id="778454at2759"/>
<sequence length="263" mass="30193">MTTTFNGMQKGEFPSNTEVNPIEYCKAVTLRSGRQLQDLGYETIEEPIICIEKKDNSKETVKEAPPTLEAEKPLLFLLFLTIYPQCFQKKTVDAQFKKFLDIFKKLNINISFANALEQMPNYVKFMKEMLSNKKKFKKFETIHLVENFNVRIQRKLPQKLKDLEGFSIPCNLGSYGFRGLCDLGVNINSTPLSLCRKLNIGEIKRTSIMIQLVDRSTAHPYGVIENVLIKVGKFILPVDFYVMDVEENHELHVILGRPFMATG</sequence>
<evidence type="ECO:0000313" key="1">
    <source>
        <dbReference type="Proteomes" id="UP000504603"/>
    </source>
</evidence>
<protein>
    <submittedName>
        <fullName evidence="2">Uncharacterized protein LOC111023979</fullName>
    </submittedName>
</protein>
<dbReference type="KEGG" id="mcha:111023979"/>
<dbReference type="RefSeq" id="XP_022157217.1">
    <property type="nucleotide sequence ID" value="XM_022301525.1"/>
</dbReference>
<dbReference type="PANTHER" id="PTHR33067">
    <property type="entry name" value="RNA-DIRECTED DNA POLYMERASE-RELATED"/>
    <property type="match status" value="1"/>
</dbReference>
<dbReference type="GeneID" id="111023979"/>
<dbReference type="PANTHER" id="PTHR33067:SF9">
    <property type="entry name" value="RNA-DIRECTED DNA POLYMERASE"/>
    <property type="match status" value="1"/>
</dbReference>
<dbReference type="Gene3D" id="2.40.70.10">
    <property type="entry name" value="Acid Proteases"/>
    <property type="match status" value="1"/>
</dbReference>
<dbReference type="Proteomes" id="UP000504603">
    <property type="component" value="Unplaced"/>
</dbReference>
<gene>
    <name evidence="2" type="primary">LOC111023979</name>
</gene>
<keyword evidence="1" id="KW-1185">Reference proteome</keyword>
<name>A0A6J1DTZ8_MOMCH</name>
<organism evidence="1 2">
    <name type="scientific">Momordica charantia</name>
    <name type="common">Bitter gourd</name>
    <name type="synonym">Balsam pear</name>
    <dbReference type="NCBI Taxonomy" id="3673"/>
    <lineage>
        <taxon>Eukaryota</taxon>
        <taxon>Viridiplantae</taxon>
        <taxon>Streptophyta</taxon>
        <taxon>Embryophyta</taxon>
        <taxon>Tracheophyta</taxon>
        <taxon>Spermatophyta</taxon>
        <taxon>Magnoliopsida</taxon>
        <taxon>eudicotyledons</taxon>
        <taxon>Gunneridae</taxon>
        <taxon>Pentapetalae</taxon>
        <taxon>rosids</taxon>
        <taxon>fabids</taxon>
        <taxon>Cucurbitales</taxon>
        <taxon>Cucurbitaceae</taxon>
        <taxon>Momordiceae</taxon>
        <taxon>Momordica</taxon>
    </lineage>
</organism>
<dbReference type="InterPro" id="IPR021109">
    <property type="entry name" value="Peptidase_aspartic_dom_sf"/>
</dbReference>
<dbReference type="AlphaFoldDB" id="A0A6J1DTZ8"/>